<name>A0AAE8XF64_9CAUD</name>
<dbReference type="EMBL" id="MZ447858">
    <property type="protein sequence ID" value="UAW01187.1"/>
    <property type="molecule type" value="Genomic_DNA"/>
</dbReference>
<organism evidence="1 2">
    <name type="scientific">Vibrio phage BUCT194</name>
    <dbReference type="NCBI Taxonomy" id="2859072"/>
    <lineage>
        <taxon>Viruses</taxon>
        <taxon>Duplodnaviria</taxon>
        <taxon>Heunggongvirae</taxon>
        <taxon>Uroviricota</taxon>
        <taxon>Caudoviricetes</taxon>
        <taxon>Schitoviridae</taxon>
        <taxon>Varunavirus</taxon>
        <taxon>Varunavirus BUCT194</taxon>
    </lineage>
</organism>
<proteinExistence type="predicted"/>
<dbReference type="Proteomes" id="UP000828026">
    <property type="component" value="Segment"/>
</dbReference>
<keyword evidence="2" id="KW-1185">Reference proteome</keyword>
<dbReference type="RefSeq" id="YP_010657622.1">
    <property type="nucleotide sequence ID" value="NC_070848.1"/>
</dbReference>
<evidence type="ECO:0000313" key="1">
    <source>
        <dbReference type="EMBL" id="UAW01187.1"/>
    </source>
</evidence>
<dbReference type="GeneID" id="77933541"/>
<dbReference type="KEGG" id="vg:77933541"/>
<accession>A0AAE8XF64</accession>
<reference evidence="1 2" key="1">
    <citation type="submission" date="2021-06" db="EMBL/GenBank/DDBJ databases">
        <authorList>
            <person name="Chen R."/>
            <person name="Qin H."/>
            <person name="He S."/>
            <person name="Han P."/>
            <person name="Xu F."/>
            <person name="Sun H."/>
            <person name="Fan H."/>
            <person name="Tong Y."/>
        </authorList>
    </citation>
    <scope>NUCLEOTIDE SEQUENCE [LARGE SCALE GENOMIC DNA]</scope>
</reference>
<evidence type="ECO:0000313" key="2">
    <source>
        <dbReference type="Proteomes" id="UP000828026"/>
    </source>
</evidence>
<protein>
    <submittedName>
        <fullName evidence="1">Uncharacterized protein</fullName>
    </submittedName>
</protein>
<sequence>MKRVALTKEIFIKSKTYSNKHPKGIKLYQEMNECHLDGWSLDMYISYLAQYFIYESIAEIVEPIWNKCALLKEYDDITKYITTLKVGSKDWLSAISHQSDIAKDLVLLTSNK</sequence>